<feature type="active site" description="Proton donor/acceptor" evidence="9">
    <location>
        <position position="321"/>
    </location>
</feature>
<dbReference type="Pfam" id="PF03734">
    <property type="entry name" value="YkuD"/>
    <property type="match status" value="1"/>
</dbReference>
<dbReference type="Pfam" id="PF01476">
    <property type="entry name" value="LysM"/>
    <property type="match status" value="3"/>
</dbReference>
<dbReference type="SMART" id="SM00257">
    <property type="entry name" value="LysM"/>
    <property type="match status" value="3"/>
</dbReference>
<comment type="similarity">
    <text evidence="2">Belongs to the YkuD family.</text>
</comment>
<organism evidence="12 13">
    <name type="scientific">Paenibacillus phyllosphaerae</name>
    <dbReference type="NCBI Taxonomy" id="274593"/>
    <lineage>
        <taxon>Bacteria</taxon>
        <taxon>Bacillati</taxon>
        <taxon>Bacillota</taxon>
        <taxon>Bacilli</taxon>
        <taxon>Bacillales</taxon>
        <taxon>Paenibacillaceae</taxon>
        <taxon>Paenibacillus</taxon>
    </lineage>
</organism>
<dbReference type="InterPro" id="IPR050979">
    <property type="entry name" value="LD-transpeptidase"/>
</dbReference>
<evidence type="ECO:0000256" key="2">
    <source>
        <dbReference type="ARBA" id="ARBA00005992"/>
    </source>
</evidence>
<comment type="pathway">
    <text evidence="8">Glycan biosynthesis.</text>
</comment>
<evidence type="ECO:0000259" key="11">
    <source>
        <dbReference type="PROSITE" id="PS52029"/>
    </source>
</evidence>
<dbReference type="PANTHER" id="PTHR30582">
    <property type="entry name" value="L,D-TRANSPEPTIDASE"/>
    <property type="match status" value="1"/>
</dbReference>
<dbReference type="GO" id="GO:0018104">
    <property type="term" value="P:peptidoglycan-protein cross-linking"/>
    <property type="evidence" value="ECO:0007669"/>
    <property type="project" value="TreeGrafter"/>
</dbReference>
<dbReference type="PROSITE" id="PS51782">
    <property type="entry name" value="LYSM"/>
    <property type="match status" value="3"/>
</dbReference>
<keyword evidence="6 9" id="KW-0573">Peptidoglycan synthesis</keyword>
<dbReference type="InterPro" id="IPR038063">
    <property type="entry name" value="Transpep_catalytic_dom"/>
</dbReference>
<keyword evidence="7 9" id="KW-0961">Cell wall biogenesis/degradation</keyword>
<dbReference type="SUPFAM" id="SSF141523">
    <property type="entry name" value="L,D-transpeptidase catalytic domain-like"/>
    <property type="match status" value="1"/>
</dbReference>
<keyword evidence="5 9" id="KW-0133">Cell shape</keyword>
<dbReference type="FunFam" id="2.40.440.10:FF:000003">
    <property type="entry name" value="L,D-transpeptidase YciB"/>
    <property type="match status" value="1"/>
</dbReference>
<dbReference type="CDD" id="cd16913">
    <property type="entry name" value="YkuD_like"/>
    <property type="match status" value="1"/>
</dbReference>
<feature type="domain" description="LysM" evidence="10">
    <location>
        <begin position="93"/>
        <end position="141"/>
    </location>
</feature>
<feature type="domain" description="LysM" evidence="10">
    <location>
        <begin position="148"/>
        <end position="196"/>
    </location>
</feature>
<dbReference type="Proteomes" id="UP000570361">
    <property type="component" value="Unassembled WGS sequence"/>
</dbReference>
<dbReference type="GO" id="GO:0016740">
    <property type="term" value="F:transferase activity"/>
    <property type="evidence" value="ECO:0007669"/>
    <property type="project" value="UniProtKB-KW"/>
</dbReference>
<reference evidence="12 13" key="1">
    <citation type="submission" date="2020-08" db="EMBL/GenBank/DDBJ databases">
        <title>Genomic Encyclopedia of Type Strains, Phase III (KMG-III): the genomes of soil and plant-associated and newly described type strains.</title>
        <authorList>
            <person name="Whitman W."/>
        </authorList>
    </citation>
    <scope>NUCLEOTIDE SEQUENCE [LARGE SCALE GENOMIC DNA]</scope>
    <source>
        <strain evidence="12 13">CECT 5862</strain>
    </source>
</reference>
<dbReference type="Gene3D" id="2.40.440.10">
    <property type="entry name" value="L,D-transpeptidase catalytic domain-like"/>
    <property type="match status" value="1"/>
</dbReference>
<evidence type="ECO:0000256" key="5">
    <source>
        <dbReference type="ARBA" id="ARBA00022960"/>
    </source>
</evidence>
<dbReference type="InterPro" id="IPR036779">
    <property type="entry name" value="LysM_dom_sf"/>
</dbReference>
<proteinExistence type="inferred from homology"/>
<gene>
    <name evidence="12" type="ORF">FHS18_006678</name>
</gene>
<name>A0A7W5B5C6_9BACL</name>
<evidence type="ECO:0000313" key="13">
    <source>
        <dbReference type="Proteomes" id="UP000570361"/>
    </source>
</evidence>
<dbReference type="InterPro" id="IPR005490">
    <property type="entry name" value="LD_TPept_cat_dom"/>
</dbReference>
<evidence type="ECO:0000256" key="4">
    <source>
        <dbReference type="ARBA" id="ARBA00022801"/>
    </source>
</evidence>
<evidence type="ECO:0000256" key="3">
    <source>
        <dbReference type="ARBA" id="ARBA00022679"/>
    </source>
</evidence>
<dbReference type="GO" id="GO:0005576">
    <property type="term" value="C:extracellular region"/>
    <property type="evidence" value="ECO:0007669"/>
    <property type="project" value="TreeGrafter"/>
</dbReference>
<dbReference type="PROSITE" id="PS52029">
    <property type="entry name" value="LD_TPASE"/>
    <property type="match status" value="1"/>
</dbReference>
<comment type="pathway">
    <text evidence="1 9">Cell wall biogenesis; peptidoglycan biosynthesis.</text>
</comment>
<dbReference type="GO" id="GO:0008360">
    <property type="term" value="P:regulation of cell shape"/>
    <property type="evidence" value="ECO:0007669"/>
    <property type="project" value="UniProtKB-UniRule"/>
</dbReference>
<feature type="domain" description="LysM" evidence="10">
    <location>
        <begin position="40"/>
        <end position="86"/>
    </location>
</feature>
<dbReference type="InterPro" id="IPR018392">
    <property type="entry name" value="LysM"/>
</dbReference>
<sequence>MRRWVKWTAWVLIMALAAGGVWPYRTSAASQGATTHYINVAYTVKPGDTLYGITQRYYMSGNAANIASYNGLTAAQGLKAGASLILPDPLFLGSYTVGQGDTLYGIANRYFTRSGYIQSLMQYNHIADAGKGLRVGMELAIPLPSGSKKHVVLAGETLYGLSVKYFHIQDYTNYIAEYNDLATQGNALKVGQKLQIPNPFYSGSALTTTAQGTVQTSSTTKVSAPATTTKPAAQPPLKIKIDLSENKLYLLQGTTTMKTFSIGSGKTHGLTPKGTFTIMTKVKNPWYVAKDIPGGDPRNPLGTRWLGLSVPHTNGTKYGIHGTNNPSSIGQYVSLGCIRMQTKDVEWLYDKVPTGTVVVIQE</sequence>
<evidence type="ECO:0000256" key="6">
    <source>
        <dbReference type="ARBA" id="ARBA00022984"/>
    </source>
</evidence>
<dbReference type="GO" id="GO:0071555">
    <property type="term" value="P:cell wall organization"/>
    <property type="evidence" value="ECO:0007669"/>
    <property type="project" value="UniProtKB-UniRule"/>
</dbReference>
<feature type="domain" description="L,D-TPase catalytic" evidence="11">
    <location>
        <begin position="237"/>
        <end position="361"/>
    </location>
</feature>
<evidence type="ECO:0000256" key="8">
    <source>
        <dbReference type="ARBA" id="ARBA00060592"/>
    </source>
</evidence>
<dbReference type="RefSeq" id="WP_183604591.1">
    <property type="nucleotide sequence ID" value="NZ_JACHXK010000035.1"/>
</dbReference>
<dbReference type="AlphaFoldDB" id="A0A7W5B5C6"/>
<keyword evidence="3" id="KW-0808">Transferase</keyword>
<comment type="caution">
    <text evidence="12">The sequence shown here is derived from an EMBL/GenBank/DDBJ whole genome shotgun (WGS) entry which is preliminary data.</text>
</comment>
<keyword evidence="13" id="KW-1185">Reference proteome</keyword>
<accession>A0A7W5B5C6</accession>
<evidence type="ECO:0000256" key="7">
    <source>
        <dbReference type="ARBA" id="ARBA00023316"/>
    </source>
</evidence>
<dbReference type="SUPFAM" id="SSF54106">
    <property type="entry name" value="LysM domain"/>
    <property type="match status" value="3"/>
</dbReference>
<dbReference type="Gene3D" id="3.10.350.10">
    <property type="entry name" value="LysM domain"/>
    <property type="match status" value="3"/>
</dbReference>
<dbReference type="EMBL" id="JACHXK010000035">
    <property type="protein sequence ID" value="MBB3114557.1"/>
    <property type="molecule type" value="Genomic_DNA"/>
</dbReference>
<evidence type="ECO:0000313" key="12">
    <source>
        <dbReference type="EMBL" id="MBB3114557.1"/>
    </source>
</evidence>
<feature type="active site" description="Nucleophile" evidence="9">
    <location>
        <position position="337"/>
    </location>
</feature>
<keyword evidence="4" id="KW-0378">Hydrolase</keyword>
<evidence type="ECO:0000259" key="10">
    <source>
        <dbReference type="PROSITE" id="PS51782"/>
    </source>
</evidence>
<evidence type="ECO:0000256" key="1">
    <source>
        <dbReference type="ARBA" id="ARBA00004752"/>
    </source>
</evidence>
<dbReference type="PANTHER" id="PTHR30582:SF4">
    <property type="entry name" value="L,D-TRANSPEPTIDASE YQJB-RELATED"/>
    <property type="match status" value="1"/>
</dbReference>
<dbReference type="UniPathway" id="UPA00219"/>
<evidence type="ECO:0000256" key="9">
    <source>
        <dbReference type="PROSITE-ProRule" id="PRU01373"/>
    </source>
</evidence>
<protein>
    <submittedName>
        <fullName evidence="12">LysM repeat protein</fullName>
    </submittedName>
</protein>
<dbReference type="GO" id="GO:0071972">
    <property type="term" value="F:peptidoglycan L,D-transpeptidase activity"/>
    <property type="evidence" value="ECO:0007669"/>
    <property type="project" value="TreeGrafter"/>
</dbReference>
<dbReference type="CDD" id="cd00118">
    <property type="entry name" value="LysM"/>
    <property type="match status" value="3"/>
</dbReference>